<evidence type="ECO:0000313" key="2">
    <source>
        <dbReference type="Proteomes" id="UP000094707"/>
    </source>
</evidence>
<keyword evidence="2" id="KW-1185">Reference proteome</keyword>
<protein>
    <submittedName>
        <fullName evidence="1">Uncharacterized protein</fullName>
    </submittedName>
</protein>
<dbReference type="PATRIC" id="fig|129848.4.peg.2344"/>
<organism evidence="1 2">
    <name type="scientific">Methanobacterium congolense</name>
    <dbReference type="NCBI Taxonomy" id="118062"/>
    <lineage>
        <taxon>Archaea</taxon>
        <taxon>Methanobacteriati</taxon>
        <taxon>Methanobacteriota</taxon>
        <taxon>Methanomada group</taxon>
        <taxon>Methanobacteria</taxon>
        <taxon>Methanobacteriales</taxon>
        <taxon>Methanobacteriaceae</taxon>
        <taxon>Methanobacterium</taxon>
    </lineage>
</organism>
<dbReference type="EMBL" id="LT607756">
    <property type="protein sequence ID" value="SCG86831.1"/>
    <property type="molecule type" value="Genomic_DNA"/>
</dbReference>
<name>A0A1D3L5D1_9EURY</name>
<proteinExistence type="predicted"/>
<gene>
    <name evidence="1" type="ORF">MCBB_2293</name>
</gene>
<accession>A0A1D3L5D1</accession>
<dbReference type="Proteomes" id="UP000094707">
    <property type="component" value="Chromosome I"/>
</dbReference>
<reference evidence="1 2" key="1">
    <citation type="submission" date="2016-08" db="EMBL/GenBank/DDBJ databases">
        <authorList>
            <person name="Seilhamer J.J."/>
        </authorList>
    </citation>
    <scope>NUCLEOTIDE SEQUENCE [LARGE SCALE GENOMIC DNA]</scope>
    <source>
        <strain evidence="1">Buetzberg</strain>
    </source>
</reference>
<evidence type="ECO:0000313" key="1">
    <source>
        <dbReference type="EMBL" id="SCG86831.1"/>
    </source>
</evidence>
<dbReference type="KEGG" id="mcub:MCBB_2293"/>
<sequence>MFSPEEYLEKFESDYKVLYQNIESNLSFLERYEINLIHQNTFESLNDFYQYRKGKTQLYSYDSRREYISSLYEDMERDIQYLLKNLSNLEFKKHATDPEPLGEDIYHVILNTIFNTGRSMERYPSTNIDKDEEGLRDVLLLTLQNSNELSATGETFNKKGKTDILIRHGNSNVFVAECKIWRGELNHIESIDQLLGYLTWRDSKSALIIFVRNKKISSILEKTKKFTAKHPNYLKHLNDENESWFNYRFHINGDPNREVKLAVLIFHIPT</sequence>
<dbReference type="AlphaFoldDB" id="A0A1D3L5D1"/>